<evidence type="ECO:0000259" key="2">
    <source>
        <dbReference type="Pfam" id="PF07859"/>
    </source>
</evidence>
<accession>A0A1W1UA47</accession>
<dbReference type="Gene3D" id="3.40.50.1820">
    <property type="entry name" value="alpha/beta hydrolase"/>
    <property type="match status" value="1"/>
</dbReference>
<keyword evidence="4" id="KW-1185">Reference proteome</keyword>
<dbReference type="OrthoDB" id="24847at2"/>
<dbReference type="RefSeq" id="WP_084045038.1">
    <property type="nucleotide sequence ID" value="NZ_FWWU01000001.1"/>
</dbReference>
<feature type="domain" description="Alpha/beta hydrolase fold-3" evidence="2">
    <location>
        <begin position="132"/>
        <end position="337"/>
    </location>
</feature>
<dbReference type="PANTHER" id="PTHR48081">
    <property type="entry name" value="AB HYDROLASE SUPERFAMILY PROTEIN C4A8.06C"/>
    <property type="match status" value="1"/>
</dbReference>
<protein>
    <submittedName>
        <fullName evidence="3">Acetyl esterase</fullName>
    </submittedName>
</protein>
<gene>
    <name evidence="3" type="ORF">SAMN00790413_03997</name>
</gene>
<dbReference type="PANTHER" id="PTHR48081:SF8">
    <property type="entry name" value="ALPHA_BETA HYDROLASE FOLD-3 DOMAIN-CONTAINING PROTEIN-RELATED"/>
    <property type="match status" value="1"/>
</dbReference>
<organism evidence="3 4">
    <name type="scientific">Deinococcus hopiensis KR-140</name>
    <dbReference type="NCBI Taxonomy" id="695939"/>
    <lineage>
        <taxon>Bacteria</taxon>
        <taxon>Thermotogati</taxon>
        <taxon>Deinococcota</taxon>
        <taxon>Deinococci</taxon>
        <taxon>Deinococcales</taxon>
        <taxon>Deinococcaceae</taxon>
        <taxon>Deinococcus</taxon>
    </lineage>
</organism>
<dbReference type="InterPro" id="IPR029058">
    <property type="entry name" value="AB_hydrolase_fold"/>
</dbReference>
<dbReference type="Pfam" id="PF07859">
    <property type="entry name" value="Abhydrolase_3"/>
    <property type="match status" value="1"/>
</dbReference>
<dbReference type="Proteomes" id="UP000192582">
    <property type="component" value="Unassembled WGS sequence"/>
</dbReference>
<evidence type="ECO:0000313" key="4">
    <source>
        <dbReference type="Proteomes" id="UP000192582"/>
    </source>
</evidence>
<evidence type="ECO:0000256" key="1">
    <source>
        <dbReference type="ARBA" id="ARBA00022801"/>
    </source>
</evidence>
<reference evidence="3 4" key="1">
    <citation type="submission" date="2017-04" db="EMBL/GenBank/DDBJ databases">
        <authorList>
            <person name="Afonso C.L."/>
            <person name="Miller P.J."/>
            <person name="Scott M.A."/>
            <person name="Spackman E."/>
            <person name="Goraichik I."/>
            <person name="Dimitrov K.M."/>
            <person name="Suarez D.L."/>
            <person name="Swayne D.E."/>
        </authorList>
    </citation>
    <scope>NUCLEOTIDE SEQUENCE [LARGE SCALE GENOMIC DNA]</scope>
    <source>
        <strain evidence="3 4">KR-140</strain>
    </source>
</reference>
<evidence type="ECO:0000313" key="3">
    <source>
        <dbReference type="EMBL" id="SMB77910.1"/>
    </source>
</evidence>
<proteinExistence type="predicted"/>
<sequence length="365" mass="39426">MKQFLPPRQEARMSTRLIQVGALVLLGALAYRHARRSAPSLPVGTPVPLDPRTKILDALLKKAPGPSISEITAEEMIQRSSAQQSGPLFRLITGWPRRGVQHEDRTIPGRAGPIPIRIYTPERSSGAARPLVLSIHGGGWAQGSLDMADWMSSTVAADLDAVVVSVDYRLAPAHPFPAAVEDCFDALTWCASNSASLGASDRLGVMGESAGGNLAAVLALLAKEQGGPTIHHQALIYPATDMAHDSESRRKNVDQIILNAADRKAFERFYIPEGTDRTDWRLSPLLAPSHAGLPPALILMAGHDALRDDGTRYAEALRASGVPVVVRDYPAMPHAFISFPYFSRDAAPAMQQVVTEQRKYLKTGV</sequence>
<dbReference type="AlphaFoldDB" id="A0A1W1UA47"/>
<keyword evidence="1" id="KW-0378">Hydrolase</keyword>
<dbReference type="SUPFAM" id="SSF53474">
    <property type="entry name" value="alpha/beta-Hydrolases"/>
    <property type="match status" value="1"/>
</dbReference>
<dbReference type="InterPro" id="IPR013094">
    <property type="entry name" value="AB_hydrolase_3"/>
</dbReference>
<dbReference type="STRING" id="695939.SAMN00790413_03997"/>
<name>A0A1W1UA47_9DEIO</name>
<dbReference type="InterPro" id="IPR050300">
    <property type="entry name" value="GDXG_lipolytic_enzyme"/>
</dbReference>
<dbReference type="GO" id="GO:0016787">
    <property type="term" value="F:hydrolase activity"/>
    <property type="evidence" value="ECO:0007669"/>
    <property type="project" value="UniProtKB-KW"/>
</dbReference>
<dbReference type="EMBL" id="FWWU01000001">
    <property type="protein sequence ID" value="SMB77910.1"/>
    <property type="molecule type" value="Genomic_DNA"/>
</dbReference>